<dbReference type="AlphaFoldDB" id="A0A177A7V1"/>
<feature type="region of interest" description="Disordered" evidence="1">
    <location>
        <begin position="124"/>
        <end position="146"/>
    </location>
</feature>
<proteinExistence type="predicted"/>
<dbReference type="VEuPathDB" id="FungiDB:GMDG_08939"/>
<evidence type="ECO:0000313" key="2">
    <source>
        <dbReference type="EMBL" id="OAF57203.1"/>
    </source>
</evidence>
<gene>
    <name evidence="2" type="primary">PLC1_6</name>
    <name evidence="2" type="ORF">VC83_05833</name>
</gene>
<sequence>MTDRTSAYTAALVLCPQWKWTYFKSEWKADWVAEARVKVEELWVNKYKALAVSAEIAEVEGEDTEKPLSNEFLTWRTQKRGIDVIQDEYTQYLQAPLVKTDDARAWTMALSKVKKALHKRGVEARKAEQARKRQTEKLAQESELHEEATSQLISTMGYSQSQVDEDEDTGFTRFSGLDVEESDSFFVDHELDLEDNLDPGLF</sequence>
<reference evidence="2" key="1">
    <citation type="submission" date="2016-03" db="EMBL/GenBank/DDBJ databases">
        <title>Updated assembly of Pseudogymnoascus destructans, the fungus causing white-nose syndrome of bats.</title>
        <authorList>
            <person name="Palmer J.M."/>
            <person name="Drees K.P."/>
            <person name="Foster J.T."/>
            <person name="Lindner D.L."/>
        </authorList>
    </citation>
    <scope>NUCLEOTIDE SEQUENCE [LARGE SCALE GENOMIC DNA]</scope>
    <source>
        <strain evidence="2">20631-21</strain>
    </source>
</reference>
<dbReference type="RefSeq" id="XP_024322494.1">
    <property type="nucleotide sequence ID" value="XM_024469444.1"/>
</dbReference>
<name>A0A177A7V1_9PEZI</name>
<dbReference type="VEuPathDB" id="FungiDB:GMDG_00908"/>
<dbReference type="GeneID" id="36288897"/>
<dbReference type="OrthoDB" id="3440218at2759"/>
<accession>A0A177A7V1</accession>
<dbReference type="EMBL" id="KV441401">
    <property type="protein sequence ID" value="OAF57203.1"/>
    <property type="molecule type" value="Genomic_DNA"/>
</dbReference>
<organism evidence="2">
    <name type="scientific">Pseudogymnoascus destructans</name>
    <dbReference type="NCBI Taxonomy" id="655981"/>
    <lineage>
        <taxon>Eukaryota</taxon>
        <taxon>Fungi</taxon>
        <taxon>Dikarya</taxon>
        <taxon>Ascomycota</taxon>
        <taxon>Pezizomycotina</taxon>
        <taxon>Leotiomycetes</taxon>
        <taxon>Thelebolales</taxon>
        <taxon>Thelebolaceae</taxon>
        <taxon>Pseudogymnoascus</taxon>
    </lineage>
</organism>
<dbReference type="Proteomes" id="UP000077154">
    <property type="component" value="Unassembled WGS sequence"/>
</dbReference>
<evidence type="ECO:0000256" key="1">
    <source>
        <dbReference type="SAM" id="MobiDB-lite"/>
    </source>
</evidence>
<protein>
    <submittedName>
        <fullName evidence="2">Phospholipase C</fullName>
    </submittedName>
</protein>